<protein>
    <recommendedName>
        <fullName evidence="1">Mutator-like transposase domain-containing protein</fullName>
    </recommendedName>
</protein>
<dbReference type="EMBL" id="BMAU01021435">
    <property type="protein sequence ID" value="GFY35973.1"/>
    <property type="molecule type" value="Genomic_DNA"/>
</dbReference>
<reference evidence="2" key="1">
    <citation type="submission" date="2020-08" db="EMBL/GenBank/DDBJ databases">
        <title>Multicomponent nature underlies the extraordinary mechanical properties of spider dragline silk.</title>
        <authorList>
            <person name="Kono N."/>
            <person name="Nakamura H."/>
            <person name="Mori M."/>
            <person name="Yoshida Y."/>
            <person name="Ohtoshi R."/>
            <person name="Malay A.D."/>
            <person name="Moran D.A.P."/>
            <person name="Tomita M."/>
            <person name="Numata K."/>
            <person name="Arakawa K."/>
        </authorList>
    </citation>
    <scope>NUCLEOTIDE SEQUENCE</scope>
</reference>
<gene>
    <name evidence="2" type="primary">AVEN_66331_1</name>
    <name evidence="2" type="ORF">TNCV_4843451</name>
</gene>
<evidence type="ECO:0000313" key="3">
    <source>
        <dbReference type="Proteomes" id="UP000887159"/>
    </source>
</evidence>
<evidence type="ECO:0000259" key="1">
    <source>
        <dbReference type="Pfam" id="PF20700"/>
    </source>
</evidence>
<feature type="domain" description="Mutator-like transposase" evidence="1">
    <location>
        <begin position="2"/>
        <end position="93"/>
    </location>
</feature>
<proteinExistence type="predicted"/>
<dbReference type="InterPro" id="IPR049012">
    <property type="entry name" value="Mutator_transp_dom"/>
</dbReference>
<dbReference type="AlphaFoldDB" id="A0A8X7BLX7"/>
<dbReference type="Pfam" id="PF20700">
    <property type="entry name" value="Mutator"/>
    <property type="match status" value="1"/>
</dbReference>
<accession>A0A8X7BLX7</accession>
<organism evidence="2 3">
    <name type="scientific">Trichonephila clavipes</name>
    <name type="common">Golden silk orbweaver</name>
    <name type="synonym">Nephila clavipes</name>
    <dbReference type="NCBI Taxonomy" id="2585209"/>
    <lineage>
        <taxon>Eukaryota</taxon>
        <taxon>Metazoa</taxon>
        <taxon>Ecdysozoa</taxon>
        <taxon>Arthropoda</taxon>
        <taxon>Chelicerata</taxon>
        <taxon>Arachnida</taxon>
        <taxon>Araneae</taxon>
        <taxon>Araneomorphae</taxon>
        <taxon>Entelegynae</taxon>
        <taxon>Araneoidea</taxon>
        <taxon>Nephilidae</taxon>
        <taxon>Trichonephila</taxon>
    </lineage>
</organism>
<evidence type="ECO:0000313" key="2">
    <source>
        <dbReference type="EMBL" id="GFY35973.1"/>
    </source>
</evidence>
<sequence length="342" mass="38818">MRCIGKGAEAARMFCGIMNLPSPPTKFSKYNKMLLGATKDVCDATMKDAVEEAVQENQNIRDIPVAVDGTWRKRGYSSMNGVVTVTSVDTGKCSVQRYDVCYTKYLRDGDFKAFHNIVKNKVYGDNCTITKLECIGHVMKRLGSRLRRFKAKMRGQKLSDGKALCGKNGLTEASIDQLQTYYGLAIRRNLSIYHHKHKLPVAVVEAIRPIFRHLSDPELLKKCLHGNTQNPNESINNVIWSRVPKKTFVHLKTLSFGTYDAIASFNKGNATKLDILKKLNIEPGYYATCCMERLDKERITRARYANLQKTKEVRKIKRLKRIIQEGEFSKNAENLEYGAGMF</sequence>
<dbReference type="Proteomes" id="UP000887159">
    <property type="component" value="Unassembled WGS sequence"/>
</dbReference>
<name>A0A8X7BLX7_TRICX</name>
<comment type="caution">
    <text evidence="2">The sequence shown here is derived from an EMBL/GenBank/DDBJ whole genome shotgun (WGS) entry which is preliminary data.</text>
</comment>
<keyword evidence="3" id="KW-1185">Reference proteome</keyword>